<dbReference type="AlphaFoldDB" id="A0AA40KWI7"/>
<proteinExistence type="predicted"/>
<protein>
    <submittedName>
        <fullName evidence="2">Uncharacterized protein</fullName>
    </submittedName>
</protein>
<accession>A0AA40KWI7</accession>
<keyword evidence="3" id="KW-1185">Reference proteome</keyword>
<gene>
    <name evidence="2" type="ORF">K0M31_000238</name>
</gene>
<feature type="region of interest" description="Disordered" evidence="1">
    <location>
        <begin position="144"/>
        <end position="168"/>
    </location>
</feature>
<evidence type="ECO:0000313" key="3">
    <source>
        <dbReference type="Proteomes" id="UP001177670"/>
    </source>
</evidence>
<organism evidence="2 3">
    <name type="scientific">Melipona bicolor</name>
    <dbReference type="NCBI Taxonomy" id="60889"/>
    <lineage>
        <taxon>Eukaryota</taxon>
        <taxon>Metazoa</taxon>
        <taxon>Ecdysozoa</taxon>
        <taxon>Arthropoda</taxon>
        <taxon>Hexapoda</taxon>
        <taxon>Insecta</taxon>
        <taxon>Pterygota</taxon>
        <taxon>Neoptera</taxon>
        <taxon>Endopterygota</taxon>
        <taxon>Hymenoptera</taxon>
        <taxon>Apocrita</taxon>
        <taxon>Aculeata</taxon>
        <taxon>Apoidea</taxon>
        <taxon>Anthophila</taxon>
        <taxon>Apidae</taxon>
        <taxon>Melipona</taxon>
    </lineage>
</organism>
<dbReference type="EMBL" id="JAHYIQ010000001">
    <property type="protein sequence ID" value="KAK1135651.1"/>
    <property type="molecule type" value="Genomic_DNA"/>
</dbReference>
<feature type="non-terminal residue" evidence="2">
    <location>
        <position position="1"/>
    </location>
</feature>
<sequence>RLTSTRATDFERERQKSSPLIPRLAKASTQLDRHPITRSINQTDAIGLIIALATEYCARCNDVPHSSPLYRQPFRKFCLRGTRLSILPRSDVPPISRHRFCVTPGPNPKPIWKIPQIGAASSGRAIGIPDPLWIRTTNATPISPLRRRVPRLPVNEPAPESTTTPPFA</sequence>
<evidence type="ECO:0000313" key="2">
    <source>
        <dbReference type="EMBL" id="KAK1135651.1"/>
    </source>
</evidence>
<evidence type="ECO:0000256" key="1">
    <source>
        <dbReference type="SAM" id="MobiDB-lite"/>
    </source>
</evidence>
<name>A0AA40KWI7_9HYME</name>
<dbReference type="Proteomes" id="UP001177670">
    <property type="component" value="Unassembled WGS sequence"/>
</dbReference>
<comment type="caution">
    <text evidence="2">The sequence shown here is derived from an EMBL/GenBank/DDBJ whole genome shotgun (WGS) entry which is preliminary data.</text>
</comment>
<reference evidence="2" key="1">
    <citation type="submission" date="2021-10" db="EMBL/GenBank/DDBJ databases">
        <title>Melipona bicolor Genome sequencing and assembly.</title>
        <authorList>
            <person name="Araujo N.S."/>
            <person name="Arias M.C."/>
        </authorList>
    </citation>
    <scope>NUCLEOTIDE SEQUENCE</scope>
    <source>
        <strain evidence="2">USP_2M_L1-L4_2017</strain>
        <tissue evidence="2">Whole body</tissue>
    </source>
</reference>